<evidence type="ECO:0000313" key="4">
    <source>
        <dbReference type="EMBL" id="ERL84745.1"/>
    </source>
</evidence>
<feature type="signal peptide" evidence="2">
    <location>
        <begin position="1"/>
        <end position="16"/>
    </location>
</feature>
<evidence type="ECO:0008006" key="8">
    <source>
        <dbReference type="Google" id="ProtNLM"/>
    </source>
</evidence>
<protein>
    <recommendedName>
        <fullName evidence="8">DUF4766 domain-containing protein</fullName>
    </recommendedName>
</protein>
<feature type="region of interest" description="Disordered" evidence="1">
    <location>
        <begin position="159"/>
        <end position="189"/>
    </location>
</feature>
<evidence type="ECO:0000256" key="1">
    <source>
        <dbReference type="SAM" id="MobiDB-lite"/>
    </source>
</evidence>
<evidence type="ECO:0000313" key="3">
    <source>
        <dbReference type="EMBL" id="ENN72378.1"/>
    </source>
</evidence>
<sequence>MFRFVVLSAIVSLGSCRPGIVSTSFGHDGEGGGDHGLSLASISLSGASHGLGDSSFGSGGQTLDLGGGDHGWASGGSGGYESGGSSGGGDFHHGVSIVGGGGGQKGQTIDLTNQGDSHHGPFGGSFVASGKYSAGGHGGGSDGGHGGYGVHEGGGGFEGHYSDVLGASEGDSSGGWEQLSSGSIGHDSH</sequence>
<feature type="region of interest" description="Disordered" evidence="1">
    <location>
        <begin position="53"/>
        <end position="126"/>
    </location>
</feature>
<feature type="non-terminal residue" evidence="3">
    <location>
        <position position="1"/>
    </location>
</feature>
<reference evidence="6 7" key="1">
    <citation type="journal article" date="2013" name="Genome Biol.">
        <title>Draft genome of the mountain pine beetle, Dendroctonus ponderosae Hopkins, a major forest pest.</title>
        <authorList>
            <person name="Keeling C.I."/>
            <person name="Yuen M.M."/>
            <person name="Liao N.Y."/>
            <person name="Docking T.R."/>
            <person name="Chan S.K."/>
            <person name="Taylor G.A."/>
            <person name="Palmquist D.L."/>
            <person name="Jackman S.D."/>
            <person name="Nguyen A."/>
            <person name="Li M."/>
            <person name="Henderson H."/>
            <person name="Janes J.K."/>
            <person name="Zhao Y."/>
            <person name="Pandoh P."/>
            <person name="Moore R."/>
            <person name="Sperling F.A."/>
            <person name="Huber D.P."/>
            <person name="Birol I."/>
            <person name="Jones S.J."/>
            <person name="Bohlmann J."/>
        </authorList>
    </citation>
    <scope>NUCLEOTIDE SEQUENCE</scope>
</reference>
<evidence type="ECO:0000313" key="7">
    <source>
        <dbReference type="Proteomes" id="UP000030742"/>
    </source>
</evidence>
<dbReference type="EnsemblMetazoa" id="XM_019912794.1">
    <property type="protein sequence ID" value="XP_019768353.1"/>
    <property type="gene ID" value="LOC109543209"/>
</dbReference>
<reference evidence="5" key="2">
    <citation type="submission" date="2024-08" db="UniProtKB">
        <authorList>
            <consortium name="EnsemblMetazoa"/>
        </authorList>
    </citation>
    <scope>IDENTIFICATION</scope>
</reference>
<dbReference type="Proteomes" id="UP000030742">
    <property type="component" value="Unassembled WGS sequence"/>
</dbReference>
<evidence type="ECO:0000313" key="5">
    <source>
        <dbReference type="EnsemblMetazoa" id="XP_019768353.1"/>
    </source>
</evidence>
<dbReference type="Proteomes" id="UP000019118">
    <property type="component" value="Unassembled WGS sequence"/>
</dbReference>
<dbReference type="PROSITE" id="PS51257">
    <property type="entry name" value="PROKAR_LIPOPROTEIN"/>
    <property type="match status" value="1"/>
</dbReference>
<dbReference type="EMBL" id="KB631623">
    <property type="protein sequence ID" value="ERL84745.1"/>
    <property type="molecule type" value="Genomic_DNA"/>
</dbReference>
<dbReference type="OMA" id="FEGHYSD"/>
<feature type="compositionally biased region" description="Gly residues" evidence="1">
    <location>
        <begin position="57"/>
        <end position="89"/>
    </location>
</feature>
<organism evidence="3">
    <name type="scientific">Dendroctonus ponderosae</name>
    <name type="common">Mountain pine beetle</name>
    <dbReference type="NCBI Taxonomy" id="77166"/>
    <lineage>
        <taxon>Eukaryota</taxon>
        <taxon>Metazoa</taxon>
        <taxon>Ecdysozoa</taxon>
        <taxon>Arthropoda</taxon>
        <taxon>Hexapoda</taxon>
        <taxon>Insecta</taxon>
        <taxon>Pterygota</taxon>
        <taxon>Neoptera</taxon>
        <taxon>Endopterygota</taxon>
        <taxon>Coleoptera</taxon>
        <taxon>Polyphaga</taxon>
        <taxon>Cucujiformia</taxon>
        <taxon>Curculionidae</taxon>
        <taxon>Scolytinae</taxon>
        <taxon>Dendroctonus</taxon>
    </lineage>
</organism>
<accession>N6T416</accession>
<gene>
    <name evidence="5" type="primary">109543209</name>
    <name evidence="4" type="ORF">D910_02170</name>
    <name evidence="3" type="ORF">YQE_11013</name>
</gene>
<name>N6T416_DENPD</name>
<dbReference type="HOGENOM" id="CLU_1435806_0_0_1"/>
<evidence type="ECO:0000313" key="6">
    <source>
        <dbReference type="Proteomes" id="UP000019118"/>
    </source>
</evidence>
<dbReference type="AlphaFoldDB" id="N6T416"/>
<dbReference type="KEGG" id="dpa:109543209"/>
<dbReference type="EMBL" id="KB741223">
    <property type="protein sequence ID" value="ENN72378.1"/>
    <property type="molecule type" value="Genomic_DNA"/>
</dbReference>
<feature type="chain" id="PRO_5010971668" description="DUF4766 domain-containing protein" evidence="2">
    <location>
        <begin position="17"/>
        <end position="189"/>
    </location>
</feature>
<evidence type="ECO:0000256" key="2">
    <source>
        <dbReference type="SAM" id="SignalP"/>
    </source>
</evidence>
<keyword evidence="6" id="KW-1185">Reference proteome</keyword>
<proteinExistence type="predicted"/>
<keyword evidence="2" id="KW-0732">Signal</keyword>